<dbReference type="OrthoDB" id="1724644at2759"/>
<reference evidence="2 3" key="1">
    <citation type="journal article" date="2013" name="BMC Genomics">
        <title>The miniature genome of a carnivorous plant Genlisea aurea contains a low number of genes and short non-coding sequences.</title>
        <authorList>
            <person name="Leushkin E.V."/>
            <person name="Sutormin R.A."/>
            <person name="Nabieva E.R."/>
            <person name="Penin A.A."/>
            <person name="Kondrashov A.S."/>
            <person name="Logacheva M.D."/>
        </authorList>
    </citation>
    <scope>NUCLEOTIDE SEQUENCE [LARGE SCALE GENOMIC DNA]</scope>
</reference>
<feature type="compositionally biased region" description="Basic and acidic residues" evidence="1">
    <location>
        <begin position="86"/>
        <end position="97"/>
    </location>
</feature>
<gene>
    <name evidence="2" type="ORF">M569_17701</name>
</gene>
<protein>
    <submittedName>
        <fullName evidence="2">Uncharacterized protein</fullName>
    </submittedName>
</protein>
<evidence type="ECO:0000313" key="2">
    <source>
        <dbReference type="EMBL" id="EPS57122.1"/>
    </source>
</evidence>
<proteinExistence type="predicted"/>
<name>S8DCN4_9LAMI</name>
<dbReference type="EMBL" id="AUSU01010634">
    <property type="protein sequence ID" value="EPS57122.1"/>
    <property type="molecule type" value="Genomic_DNA"/>
</dbReference>
<dbReference type="Proteomes" id="UP000015453">
    <property type="component" value="Unassembled WGS sequence"/>
</dbReference>
<comment type="caution">
    <text evidence="2">The sequence shown here is derived from an EMBL/GenBank/DDBJ whole genome shotgun (WGS) entry which is preliminary data.</text>
</comment>
<feature type="non-terminal residue" evidence="2">
    <location>
        <position position="112"/>
    </location>
</feature>
<dbReference type="AlphaFoldDB" id="S8DCN4"/>
<dbReference type="PANTHER" id="PTHR35099:SF10">
    <property type="entry name" value="BZIP DOMAIN-CONTAINING PROTEIN"/>
    <property type="match status" value="1"/>
</dbReference>
<dbReference type="PANTHER" id="PTHR35099">
    <property type="entry name" value="OS02G0182700 PROTEIN"/>
    <property type="match status" value="1"/>
</dbReference>
<evidence type="ECO:0000313" key="3">
    <source>
        <dbReference type="Proteomes" id="UP000015453"/>
    </source>
</evidence>
<organism evidence="2 3">
    <name type="scientific">Genlisea aurea</name>
    <dbReference type="NCBI Taxonomy" id="192259"/>
    <lineage>
        <taxon>Eukaryota</taxon>
        <taxon>Viridiplantae</taxon>
        <taxon>Streptophyta</taxon>
        <taxon>Embryophyta</taxon>
        <taxon>Tracheophyta</taxon>
        <taxon>Spermatophyta</taxon>
        <taxon>Magnoliopsida</taxon>
        <taxon>eudicotyledons</taxon>
        <taxon>Gunneridae</taxon>
        <taxon>Pentapetalae</taxon>
        <taxon>asterids</taxon>
        <taxon>lamiids</taxon>
        <taxon>Lamiales</taxon>
        <taxon>Lentibulariaceae</taxon>
        <taxon>Genlisea</taxon>
    </lineage>
</organism>
<sequence>MAAGDRWVEAAMSEDALVADLLLRMHLPSPSTPHPAVNLEWRVRQRRSKSAAVNEKRKRVSLLASPNNPLSWSGATSVSGGSGSEESTRSAPRDRSVATRSKVRTSNNVHRR</sequence>
<feature type="region of interest" description="Disordered" evidence="1">
    <location>
        <begin position="27"/>
        <end position="112"/>
    </location>
</feature>
<keyword evidence="3" id="KW-1185">Reference proteome</keyword>
<evidence type="ECO:0000256" key="1">
    <source>
        <dbReference type="SAM" id="MobiDB-lite"/>
    </source>
</evidence>
<accession>S8DCN4</accession>